<evidence type="ECO:0000313" key="7">
    <source>
        <dbReference type="Proteomes" id="UP000295060"/>
    </source>
</evidence>
<dbReference type="InterPro" id="IPR046335">
    <property type="entry name" value="LacI/GalR-like_sensor"/>
</dbReference>
<dbReference type="SUPFAM" id="SSF53822">
    <property type="entry name" value="Periplasmic binding protein-like I"/>
    <property type="match status" value="1"/>
</dbReference>
<dbReference type="Proteomes" id="UP000295060">
    <property type="component" value="Unassembled WGS sequence"/>
</dbReference>
<evidence type="ECO:0000256" key="2">
    <source>
        <dbReference type="ARBA" id="ARBA00023125"/>
    </source>
</evidence>
<gene>
    <name evidence="6" type="ORF">EV137_0099</name>
</gene>
<dbReference type="SMART" id="SM00354">
    <property type="entry name" value="HTH_LACI"/>
    <property type="match status" value="1"/>
</dbReference>
<dbReference type="InterPro" id="IPR028082">
    <property type="entry name" value="Peripla_BP_I"/>
</dbReference>
<feature type="domain" description="HTH lacI-type" evidence="5">
    <location>
        <begin position="19"/>
        <end position="73"/>
    </location>
</feature>
<dbReference type="Gene3D" id="3.40.50.2300">
    <property type="match status" value="2"/>
</dbReference>
<name>A0ABY2FI88_9ACTN</name>
<dbReference type="Pfam" id="PF13377">
    <property type="entry name" value="Peripla_BP_3"/>
    <property type="match status" value="1"/>
</dbReference>
<dbReference type="Pfam" id="PF00356">
    <property type="entry name" value="LacI"/>
    <property type="match status" value="1"/>
</dbReference>
<evidence type="ECO:0000313" key="6">
    <source>
        <dbReference type="EMBL" id="TDW92839.1"/>
    </source>
</evidence>
<dbReference type="EMBL" id="SODU01000001">
    <property type="protein sequence ID" value="TDW92839.1"/>
    <property type="molecule type" value="Genomic_DNA"/>
</dbReference>
<protein>
    <submittedName>
        <fullName evidence="6">LacI family transcriptional regulator</fullName>
    </submittedName>
</protein>
<dbReference type="CDD" id="cd01574">
    <property type="entry name" value="PBP1_LacI"/>
    <property type="match status" value="1"/>
</dbReference>
<sequence>MDRPVVGSGPADLGATRSLGMADVAARAGVSHQTVSRVVNAQPNVAAATRKKVLDAIAELGYRPNSAARALVTGSSRTIGLAIANVSQYGPAQTLLGLEHAAREAGYFLTVSVLDDDSPGNLIEAVERLATQSVAAIVALSTYEGAVRALPVVNPRVPLITVQAERGGQDLAVWVDQETGAALATKHLLDLGHRTVHHVRGPANALEADARQRRWRIELESVGAPVPPVLHGDWWPPTGYLAGRELIARRRGGEEVTAVFVANDQMALGLLSAFDEAGIRVPDDISVVGFDDVPEAPYYAPPLTTVRQDFAELGRRVVQAVLARIGGTSVQPEPVQPRLMVRSTTAPPQAARPGIRGSAAPRT</sequence>
<proteinExistence type="predicted"/>
<keyword evidence="1" id="KW-0805">Transcription regulation</keyword>
<accession>A0ABY2FI88</accession>
<keyword evidence="2" id="KW-0238">DNA-binding</keyword>
<evidence type="ECO:0000259" key="5">
    <source>
        <dbReference type="PROSITE" id="PS50932"/>
    </source>
</evidence>
<dbReference type="PANTHER" id="PTHR30146">
    <property type="entry name" value="LACI-RELATED TRANSCRIPTIONAL REPRESSOR"/>
    <property type="match status" value="1"/>
</dbReference>
<dbReference type="PROSITE" id="PS00356">
    <property type="entry name" value="HTH_LACI_1"/>
    <property type="match status" value="1"/>
</dbReference>
<dbReference type="CDD" id="cd01392">
    <property type="entry name" value="HTH_LacI"/>
    <property type="match status" value="1"/>
</dbReference>
<dbReference type="Gene3D" id="1.10.260.40">
    <property type="entry name" value="lambda repressor-like DNA-binding domains"/>
    <property type="match status" value="1"/>
</dbReference>
<evidence type="ECO:0000256" key="4">
    <source>
        <dbReference type="SAM" id="MobiDB-lite"/>
    </source>
</evidence>
<reference evidence="6 7" key="1">
    <citation type="submission" date="2019-03" db="EMBL/GenBank/DDBJ databases">
        <title>Genomic Encyclopedia of Type Strains, Phase III (KMG-III): the genomes of soil and plant-associated and newly described type strains.</title>
        <authorList>
            <person name="Whitman W."/>
        </authorList>
    </citation>
    <scope>NUCLEOTIDE SEQUENCE [LARGE SCALE GENOMIC DNA]</scope>
    <source>
        <strain evidence="6 7">VKMAc-2574</strain>
    </source>
</reference>
<dbReference type="InterPro" id="IPR000843">
    <property type="entry name" value="HTH_LacI"/>
</dbReference>
<feature type="region of interest" description="Disordered" evidence="4">
    <location>
        <begin position="342"/>
        <end position="363"/>
    </location>
</feature>
<keyword evidence="7" id="KW-1185">Reference proteome</keyword>
<dbReference type="InterPro" id="IPR010982">
    <property type="entry name" value="Lambda_DNA-bd_dom_sf"/>
</dbReference>
<comment type="caution">
    <text evidence="6">The sequence shown here is derived from an EMBL/GenBank/DDBJ whole genome shotgun (WGS) entry which is preliminary data.</text>
</comment>
<dbReference type="SUPFAM" id="SSF47413">
    <property type="entry name" value="lambda repressor-like DNA-binding domains"/>
    <property type="match status" value="1"/>
</dbReference>
<dbReference type="PANTHER" id="PTHR30146:SF109">
    <property type="entry name" value="HTH-TYPE TRANSCRIPTIONAL REGULATOR GALS"/>
    <property type="match status" value="1"/>
</dbReference>
<keyword evidence="3" id="KW-0804">Transcription</keyword>
<dbReference type="PROSITE" id="PS50932">
    <property type="entry name" value="HTH_LACI_2"/>
    <property type="match status" value="1"/>
</dbReference>
<organism evidence="6 7">
    <name type="scientific">Kribbella pratensis</name>
    <dbReference type="NCBI Taxonomy" id="2512112"/>
    <lineage>
        <taxon>Bacteria</taxon>
        <taxon>Bacillati</taxon>
        <taxon>Actinomycetota</taxon>
        <taxon>Actinomycetes</taxon>
        <taxon>Propionibacteriales</taxon>
        <taxon>Kribbellaceae</taxon>
        <taxon>Kribbella</taxon>
    </lineage>
</organism>
<evidence type="ECO:0000256" key="3">
    <source>
        <dbReference type="ARBA" id="ARBA00023163"/>
    </source>
</evidence>
<evidence type="ECO:0000256" key="1">
    <source>
        <dbReference type="ARBA" id="ARBA00023015"/>
    </source>
</evidence>
<dbReference type="RefSeq" id="WP_134125730.1">
    <property type="nucleotide sequence ID" value="NZ_SODU01000001.1"/>
</dbReference>